<dbReference type="EMBL" id="MCOK01000001">
    <property type="protein sequence ID" value="OOC53166.1"/>
    <property type="molecule type" value="Genomic_DNA"/>
</dbReference>
<dbReference type="InterPro" id="IPR016181">
    <property type="entry name" value="Acyl_CoA_acyltransferase"/>
</dbReference>
<dbReference type="STRING" id="501010.NOSIN_04460"/>
<accession>A0A1V3BY59</accession>
<proteinExistence type="predicted"/>
<protein>
    <submittedName>
        <fullName evidence="4">GNAT family N-acetyltransferase</fullName>
    </submittedName>
</protein>
<evidence type="ECO:0000313" key="4">
    <source>
        <dbReference type="EMBL" id="OOC53166.1"/>
    </source>
</evidence>
<dbReference type="Gene3D" id="3.40.630.30">
    <property type="match status" value="1"/>
</dbReference>
<dbReference type="AlphaFoldDB" id="A0A1V3BY59"/>
<dbReference type="Proteomes" id="UP000189004">
    <property type="component" value="Unassembled WGS sequence"/>
</dbReference>
<keyword evidence="5" id="KW-1185">Reference proteome</keyword>
<sequence>MMIRRAVPEDGPAVAEVQVRAWRTAYRGLVPQDYLDAMDTVRRGARWTDRIDGAAWPGAGMLVAEGDGEVAAFACFAPAEEGGGQAGRGAGEPLELEAFYSLPEVWGSGVNQRLITGVHEALAAAGCAEAVLWVLRDNPRARRFYAAHGWEADGTVTEEGPINGVVLPRVRYRRKF</sequence>
<dbReference type="InterPro" id="IPR050832">
    <property type="entry name" value="Bact_Acetyltransf"/>
</dbReference>
<dbReference type="OrthoDB" id="5243635at2"/>
<dbReference type="PANTHER" id="PTHR43877">
    <property type="entry name" value="AMINOALKYLPHOSPHONATE N-ACETYLTRANSFERASE-RELATED-RELATED"/>
    <property type="match status" value="1"/>
</dbReference>
<evidence type="ECO:0000259" key="3">
    <source>
        <dbReference type="PROSITE" id="PS51186"/>
    </source>
</evidence>
<gene>
    <name evidence="4" type="ORF">NOSIN_04460</name>
</gene>
<evidence type="ECO:0000256" key="2">
    <source>
        <dbReference type="ARBA" id="ARBA00023315"/>
    </source>
</evidence>
<dbReference type="RefSeq" id="WP_077689520.1">
    <property type="nucleotide sequence ID" value="NZ_MCOK01000001.1"/>
</dbReference>
<keyword evidence="2" id="KW-0012">Acyltransferase</keyword>
<comment type="caution">
    <text evidence="4">The sequence shown here is derived from an EMBL/GenBank/DDBJ whole genome shotgun (WGS) entry which is preliminary data.</text>
</comment>
<dbReference type="GO" id="GO:0016747">
    <property type="term" value="F:acyltransferase activity, transferring groups other than amino-acyl groups"/>
    <property type="evidence" value="ECO:0007669"/>
    <property type="project" value="InterPro"/>
</dbReference>
<name>A0A1V3BY59_9ACTN</name>
<feature type="domain" description="N-acetyltransferase" evidence="3">
    <location>
        <begin position="1"/>
        <end position="176"/>
    </location>
</feature>
<organism evidence="4 5">
    <name type="scientific">Nocardiopsis sinuspersici</name>
    <dbReference type="NCBI Taxonomy" id="501010"/>
    <lineage>
        <taxon>Bacteria</taxon>
        <taxon>Bacillati</taxon>
        <taxon>Actinomycetota</taxon>
        <taxon>Actinomycetes</taxon>
        <taxon>Streptosporangiales</taxon>
        <taxon>Nocardiopsidaceae</taxon>
        <taxon>Nocardiopsis</taxon>
    </lineage>
</organism>
<keyword evidence="1 4" id="KW-0808">Transferase</keyword>
<evidence type="ECO:0000313" key="5">
    <source>
        <dbReference type="Proteomes" id="UP000189004"/>
    </source>
</evidence>
<dbReference type="PROSITE" id="PS51186">
    <property type="entry name" value="GNAT"/>
    <property type="match status" value="1"/>
</dbReference>
<dbReference type="InterPro" id="IPR000182">
    <property type="entry name" value="GNAT_dom"/>
</dbReference>
<reference evidence="5" key="1">
    <citation type="submission" date="2016-08" db="EMBL/GenBank/DDBJ databases">
        <authorList>
            <person name="Tokovenko B."/>
            <person name="Kalinowski J."/>
        </authorList>
    </citation>
    <scope>NUCLEOTIDE SEQUENCE [LARGE SCALE GENOMIC DNA]</scope>
    <source>
        <strain evidence="5">UTMC102</strain>
    </source>
</reference>
<dbReference type="SUPFAM" id="SSF55729">
    <property type="entry name" value="Acyl-CoA N-acyltransferases (Nat)"/>
    <property type="match status" value="1"/>
</dbReference>
<evidence type="ECO:0000256" key="1">
    <source>
        <dbReference type="ARBA" id="ARBA00022679"/>
    </source>
</evidence>
<dbReference type="Pfam" id="PF00583">
    <property type="entry name" value="Acetyltransf_1"/>
    <property type="match status" value="1"/>
</dbReference>